<keyword evidence="2" id="KW-1185">Reference proteome</keyword>
<dbReference type="Proteomes" id="UP001500902">
    <property type="component" value="Unassembled WGS sequence"/>
</dbReference>
<evidence type="ECO:0000313" key="2">
    <source>
        <dbReference type="Proteomes" id="UP001500902"/>
    </source>
</evidence>
<comment type="caution">
    <text evidence="1">The sequence shown here is derived from an EMBL/GenBank/DDBJ whole genome shotgun (WGS) entry which is preliminary data.</text>
</comment>
<sequence length="94" mass="9971">MACICGRVLVVVARFLAALVSRLSRVSVGSVGIFPPEIGRQLLLKVVKRILSVESLGGQESWRPRKIDVPAPPLAYRGDDHACSGPSVGCAVAF</sequence>
<evidence type="ECO:0000313" key="1">
    <source>
        <dbReference type="EMBL" id="GAA3687102.1"/>
    </source>
</evidence>
<proteinExistence type="predicted"/>
<accession>A0ABP7CFG1</accession>
<protein>
    <recommendedName>
        <fullName evidence="3">Secreted protein</fullName>
    </recommendedName>
</protein>
<dbReference type="EMBL" id="BAAAZP010000104">
    <property type="protein sequence ID" value="GAA3687102.1"/>
    <property type="molecule type" value="Genomic_DNA"/>
</dbReference>
<name>A0ABP7CFG1_9ACTN</name>
<reference evidence="2" key="1">
    <citation type="journal article" date="2019" name="Int. J. Syst. Evol. Microbiol.">
        <title>The Global Catalogue of Microorganisms (GCM) 10K type strain sequencing project: providing services to taxonomists for standard genome sequencing and annotation.</title>
        <authorList>
            <consortium name="The Broad Institute Genomics Platform"/>
            <consortium name="The Broad Institute Genome Sequencing Center for Infectious Disease"/>
            <person name="Wu L."/>
            <person name="Ma J."/>
        </authorList>
    </citation>
    <scope>NUCLEOTIDE SEQUENCE [LARGE SCALE GENOMIC DNA]</scope>
    <source>
        <strain evidence="2">JCM 16904</strain>
    </source>
</reference>
<organism evidence="1 2">
    <name type="scientific">Nonomuraea antimicrobica</name>
    <dbReference type="NCBI Taxonomy" id="561173"/>
    <lineage>
        <taxon>Bacteria</taxon>
        <taxon>Bacillati</taxon>
        <taxon>Actinomycetota</taxon>
        <taxon>Actinomycetes</taxon>
        <taxon>Streptosporangiales</taxon>
        <taxon>Streptosporangiaceae</taxon>
        <taxon>Nonomuraea</taxon>
    </lineage>
</organism>
<evidence type="ECO:0008006" key="3">
    <source>
        <dbReference type="Google" id="ProtNLM"/>
    </source>
</evidence>
<gene>
    <name evidence="1" type="ORF">GCM10022224_060150</name>
</gene>